<dbReference type="RefSeq" id="XP_014168134.1">
    <property type="nucleotide sequence ID" value="XM_014312659.1"/>
</dbReference>
<feature type="compositionally biased region" description="Polar residues" evidence="2">
    <location>
        <begin position="445"/>
        <end position="454"/>
    </location>
</feature>
<evidence type="ECO:0000313" key="3">
    <source>
        <dbReference type="EMBL" id="EFW98651.1"/>
    </source>
</evidence>
<gene>
    <name evidence="3" type="ORF">CMQ_4503</name>
</gene>
<sequence>MASSSQAGPKARVASQAGTHTLISILQKCRQLGELEHDKTALEAQSKIQKAEAKMSLQRDSEYPVVPEILKQAQEADHARLLEVTGKAQKTRDILAQLCDKLLVEIRPRPDQKSISLLEAVGKKQEHLAHELKALQDLSRTTISEQKKDTAQLKEDNANLKETNIQLQGEIASLKQEVASSREGMAKLTNLVTTLMSKVDGIDTATTNVGAEIRQLDVRATQQSSQADAMAEKMQGYDSILAAIDPTSLEQTTASSALERADMAKNICEQSTAVSELHSQVELLQTSIKAGNVVAARIAAPAPVPAPAVFPGDDFTSVRFEIGKLGERLAKLESLPRIVDALSNSHQQAVMDQRTNTQKLLKANGGLSDVFGHLLKQETAARRKDLERVLSLEQIVSRFDSSAATAAKAVPAEEEKIPGSKATPEASKEPSPKDAGMPDSGAREGTTNDTSASASAPRPVGEASEVLADPRALQDKLTALEDSVKKTGVDVGEKYTQLRMMIATLDNQFNNLTTKDLFVAIIGQVEILYPNTRQLQQDITAVADKVRKLEQASTRAEAITPQKRMPISNTNGNARGQPADALTSKRRRLNGGTAAENE</sequence>
<dbReference type="EMBL" id="GL630006">
    <property type="protein sequence ID" value="EFW98651.1"/>
    <property type="molecule type" value="Genomic_DNA"/>
</dbReference>
<dbReference type="STRING" id="655863.F0XTF7"/>
<evidence type="ECO:0000256" key="2">
    <source>
        <dbReference type="SAM" id="MobiDB-lite"/>
    </source>
</evidence>
<dbReference type="AlphaFoldDB" id="F0XTF7"/>
<dbReference type="PANTHER" id="PTHR43941">
    <property type="entry name" value="STRUCTURAL MAINTENANCE OF CHROMOSOMES PROTEIN 2"/>
    <property type="match status" value="1"/>
</dbReference>
<name>F0XTF7_GROCL</name>
<keyword evidence="4" id="KW-1185">Reference proteome</keyword>
<dbReference type="eggNOG" id="ENOG502RW3W">
    <property type="taxonomic scope" value="Eukaryota"/>
</dbReference>
<dbReference type="InParanoid" id="F0XTF7"/>
<dbReference type="OrthoDB" id="5245616at2759"/>
<feature type="region of interest" description="Disordered" evidence="2">
    <location>
        <begin position="403"/>
        <end position="469"/>
    </location>
</feature>
<feature type="coiled-coil region" evidence="1">
    <location>
        <begin position="143"/>
        <end position="177"/>
    </location>
</feature>
<dbReference type="Proteomes" id="UP000007796">
    <property type="component" value="Unassembled WGS sequence"/>
</dbReference>
<accession>F0XTF7</accession>
<protein>
    <submittedName>
        <fullName evidence="3">Uncharacterized protein</fullName>
    </submittedName>
</protein>
<feature type="region of interest" description="Disordered" evidence="2">
    <location>
        <begin position="553"/>
        <end position="598"/>
    </location>
</feature>
<dbReference type="HOGENOM" id="CLU_456378_0_0_1"/>
<dbReference type="GeneID" id="25977722"/>
<keyword evidence="1" id="KW-0175">Coiled coil</keyword>
<reference evidence="3 4" key="1">
    <citation type="journal article" date="2011" name="Proc. Natl. Acad. Sci. U.S.A.">
        <title>Genome and transcriptome analyses of the mountain pine beetle-fungal symbiont Grosmannia clavigera, a lodgepole pine pathogen.</title>
        <authorList>
            <person name="DiGuistini S."/>
            <person name="Wang Y."/>
            <person name="Liao N.Y."/>
            <person name="Taylor G."/>
            <person name="Tanguay P."/>
            <person name="Feau N."/>
            <person name="Henrissat B."/>
            <person name="Chan S.K."/>
            <person name="Hesse-Orce U."/>
            <person name="Alamouti S.M."/>
            <person name="Tsui C.K.M."/>
            <person name="Docking R.T."/>
            <person name="Levasseur A."/>
            <person name="Haridas S."/>
            <person name="Robertson G."/>
            <person name="Birol I."/>
            <person name="Holt R.A."/>
            <person name="Marra M.A."/>
            <person name="Hamelin R.C."/>
            <person name="Hirst M."/>
            <person name="Jones S.J.M."/>
            <person name="Bohlmann J."/>
            <person name="Breuil C."/>
        </authorList>
    </citation>
    <scope>NUCLEOTIDE SEQUENCE [LARGE SCALE GENOMIC DNA]</scope>
    <source>
        <strain evidence="4">kw1407 / UAMH 11150</strain>
    </source>
</reference>
<evidence type="ECO:0000313" key="4">
    <source>
        <dbReference type="Proteomes" id="UP000007796"/>
    </source>
</evidence>
<organism evidence="4">
    <name type="scientific">Grosmannia clavigera (strain kw1407 / UAMH 11150)</name>
    <name type="common">Blue stain fungus</name>
    <name type="synonym">Graphiocladiella clavigera</name>
    <dbReference type="NCBI Taxonomy" id="655863"/>
    <lineage>
        <taxon>Eukaryota</taxon>
        <taxon>Fungi</taxon>
        <taxon>Dikarya</taxon>
        <taxon>Ascomycota</taxon>
        <taxon>Pezizomycotina</taxon>
        <taxon>Sordariomycetes</taxon>
        <taxon>Sordariomycetidae</taxon>
        <taxon>Ophiostomatales</taxon>
        <taxon>Ophiostomataceae</taxon>
        <taxon>Leptographium</taxon>
    </lineage>
</organism>
<proteinExistence type="predicted"/>
<dbReference type="Gene3D" id="1.20.5.170">
    <property type="match status" value="1"/>
</dbReference>
<evidence type="ECO:0000256" key="1">
    <source>
        <dbReference type="SAM" id="Coils"/>
    </source>
</evidence>